<evidence type="ECO:0000256" key="1">
    <source>
        <dbReference type="SAM" id="MobiDB-lite"/>
    </source>
</evidence>
<keyword evidence="3" id="KW-1185">Reference proteome</keyword>
<organism evidence="2 3">
    <name type="scientific">Nakamurella alba</name>
    <dbReference type="NCBI Taxonomy" id="2665158"/>
    <lineage>
        <taxon>Bacteria</taxon>
        <taxon>Bacillati</taxon>
        <taxon>Actinomycetota</taxon>
        <taxon>Actinomycetes</taxon>
        <taxon>Nakamurellales</taxon>
        <taxon>Nakamurellaceae</taxon>
        <taxon>Nakamurella</taxon>
    </lineage>
</organism>
<protein>
    <recommendedName>
        <fullName evidence="4">MmcQ/YjbR family DNA-binding protein</fullName>
    </recommendedName>
</protein>
<dbReference type="AlphaFoldDB" id="A0A7K1FI69"/>
<sequence length="157" mass="16289">MDKDSAGAVAASSIPGAGTSAIVPSDRAALWEHLTDGFLGAPGVQPGKALGSPALTVEGKIFVASLPDGMMAKLPATRIDELVASGVGSRMLNAGRPMREWIVLPSTPAAVVRWPEIATEALQFVGEQHRAASAPRWGEGEIRSRRGAPRPRGTSAE</sequence>
<name>A0A7K1FI69_9ACTN</name>
<proteinExistence type="predicted"/>
<evidence type="ECO:0008006" key="4">
    <source>
        <dbReference type="Google" id="ProtNLM"/>
    </source>
</evidence>
<accession>A0A7K1FI69</accession>
<dbReference type="Proteomes" id="UP000460221">
    <property type="component" value="Unassembled WGS sequence"/>
</dbReference>
<dbReference type="EMBL" id="WLYK01000001">
    <property type="protein sequence ID" value="MTD13812.1"/>
    <property type="molecule type" value="Genomic_DNA"/>
</dbReference>
<evidence type="ECO:0000313" key="2">
    <source>
        <dbReference type="EMBL" id="MTD13812.1"/>
    </source>
</evidence>
<evidence type="ECO:0000313" key="3">
    <source>
        <dbReference type="Proteomes" id="UP000460221"/>
    </source>
</evidence>
<gene>
    <name evidence="2" type="ORF">GIS00_07640</name>
</gene>
<feature type="region of interest" description="Disordered" evidence="1">
    <location>
        <begin position="128"/>
        <end position="157"/>
    </location>
</feature>
<dbReference type="RefSeq" id="WP_154767576.1">
    <property type="nucleotide sequence ID" value="NZ_WLYK01000001.1"/>
</dbReference>
<reference evidence="2 3" key="1">
    <citation type="submission" date="2019-11" db="EMBL/GenBank/DDBJ databases">
        <authorList>
            <person name="Jiang L.-Q."/>
        </authorList>
    </citation>
    <scope>NUCLEOTIDE SEQUENCE [LARGE SCALE GENOMIC DNA]</scope>
    <source>
        <strain evidence="2 3">YIM 132087</strain>
    </source>
</reference>
<comment type="caution">
    <text evidence="2">The sequence shown here is derived from an EMBL/GenBank/DDBJ whole genome shotgun (WGS) entry which is preliminary data.</text>
</comment>